<organism evidence="1 2">
    <name type="scientific">Rothia aeria</name>
    <dbReference type="NCBI Taxonomy" id="172042"/>
    <lineage>
        <taxon>Bacteria</taxon>
        <taxon>Bacillati</taxon>
        <taxon>Actinomycetota</taxon>
        <taxon>Actinomycetes</taxon>
        <taxon>Micrococcales</taxon>
        <taxon>Micrococcaceae</taxon>
        <taxon>Rothia</taxon>
    </lineage>
</organism>
<accession>A0A2Z5R1A5</accession>
<reference evidence="1 2" key="1">
    <citation type="submission" date="2016-10" db="EMBL/GenBank/DDBJ databases">
        <title>Genome sequence of Rothia aeria strain JCM11412.</title>
        <authorList>
            <person name="Nambu T."/>
        </authorList>
    </citation>
    <scope>NUCLEOTIDE SEQUENCE [LARGE SCALE GENOMIC DNA]</scope>
    <source>
        <strain evidence="1 2">JCM 11412</strain>
    </source>
</reference>
<name>A0A2Z5R1A5_9MICC</name>
<evidence type="ECO:0000313" key="2">
    <source>
        <dbReference type="Proteomes" id="UP000250241"/>
    </source>
</evidence>
<dbReference type="Proteomes" id="UP000250241">
    <property type="component" value="Chromosome"/>
</dbReference>
<dbReference type="AlphaFoldDB" id="A0A2Z5R1A5"/>
<proteinExistence type="predicted"/>
<protein>
    <submittedName>
        <fullName evidence="1">Uncharacterized protein</fullName>
    </submittedName>
</protein>
<gene>
    <name evidence="1" type="ORF">RA11412_2134</name>
</gene>
<sequence>MVYVIGNCDWQCPLRSLAANSLGQLVSAINDAPPLSLNYRE</sequence>
<dbReference type="EMBL" id="AP017895">
    <property type="protein sequence ID" value="BAV88433.1"/>
    <property type="molecule type" value="Genomic_DNA"/>
</dbReference>
<dbReference type="KEGG" id="raj:RA11412_2134"/>
<dbReference type="RefSeq" id="WP_285218196.1">
    <property type="nucleotide sequence ID" value="NZ_JASOSE010000001.1"/>
</dbReference>
<keyword evidence="2" id="KW-1185">Reference proteome</keyword>
<evidence type="ECO:0000313" key="1">
    <source>
        <dbReference type="EMBL" id="BAV88433.1"/>
    </source>
</evidence>